<proteinExistence type="predicted"/>
<keyword evidence="3" id="KW-1185">Reference proteome</keyword>
<evidence type="ECO:0000313" key="2">
    <source>
        <dbReference type="EMBL" id="QDU67961.1"/>
    </source>
</evidence>
<dbReference type="RefSeq" id="WP_145066571.1">
    <property type="nucleotide sequence ID" value="NZ_CP036287.1"/>
</dbReference>
<dbReference type="KEGG" id="pbap:Pla133_30520"/>
<evidence type="ECO:0000313" key="3">
    <source>
        <dbReference type="Proteomes" id="UP000316921"/>
    </source>
</evidence>
<name>A0A518BLW0_9BACT</name>
<protein>
    <submittedName>
        <fullName evidence="2">Uncharacterized protein</fullName>
    </submittedName>
</protein>
<dbReference type="AlphaFoldDB" id="A0A518BLW0"/>
<sequence precursor="true">MTTHTSLSLLVLTLLAAPAQTPLEWSPPPGAELAADHRVQWKLEFEGAAIQIMGEDQDPADFIEGYDEDAFSRDIELAFAARDSELRLPLGDTADGPLSFVREYGEFTVDGETPDMAEGLTEGARVLFRRDGDDGWERRLLAAGDDATDSKAGEPLESLSALAEDLGFRHLVPGEAVEAGATWRVYLSGQDLFDLVAGGLDAAGAPTIAAGLGAEDDERELLGRLGEFLDVLAEGATVDCTLVSVEADDDGRELARIGLALEHEGTLELSQYFTDTVKFDDGSGEGRTPEVEAEMAVSYSGTGELTWDLAAGCFAAFELTVEFEAELDVDLAADFDAFTFEIHADLDWTGELTHTAEGSAQ</sequence>
<evidence type="ECO:0000256" key="1">
    <source>
        <dbReference type="SAM" id="SignalP"/>
    </source>
</evidence>
<feature type="chain" id="PRO_5022230524" evidence="1">
    <location>
        <begin position="20"/>
        <end position="361"/>
    </location>
</feature>
<accession>A0A518BLW0</accession>
<reference evidence="2 3" key="1">
    <citation type="submission" date="2019-02" db="EMBL/GenBank/DDBJ databases">
        <title>Deep-cultivation of Planctomycetes and their phenomic and genomic characterization uncovers novel biology.</title>
        <authorList>
            <person name="Wiegand S."/>
            <person name="Jogler M."/>
            <person name="Boedeker C."/>
            <person name="Pinto D."/>
            <person name="Vollmers J."/>
            <person name="Rivas-Marin E."/>
            <person name="Kohn T."/>
            <person name="Peeters S.H."/>
            <person name="Heuer A."/>
            <person name="Rast P."/>
            <person name="Oberbeckmann S."/>
            <person name="Bunk B."/>
            <person name="Jeske O."/>
            <person name="Meyerdierks A."/>
            <person name="Storesund J.E."/>
            <person name="Kallscheuer N."/>
            <person name="Luecker S."/>
            <person name="Lage O.M."/>
            <person name="Pohl T."/>
            <person name="Merkel B.J."/>
            <person name="Hornburger P."/>
            <person name="Mueller R.-W."/>
            <person name="Bruemmer F."/>
            <person name="Labrenz M."/>
            <person name="Spormann A.M."/>
            <person name="Op den Camp H."/>
            <person name="Overmann J."/>
            <person name="Amann R."/>
            <person name="Jetten M.S.M."/>
            <person name="Mascher T."/>
            <person name="Medema M.H."/>
            <person name="Devos D.P."/>
            <person name="Kaster A.-K."/>
            <person name="Ovreas L."/>
            <person name="Rohde M."/>
            <person name="Galperin M.Y."/>
            <person name="Jogler C."/>
        </authorList>
    </citation>
    <scope>NUCLEOTIDE SEQUENCE [LARGE SCALE GENOMIC DNA]</scope>
    <source>
        <strain evidence="2 3">Pla133</strain>
    </source>
</reference>
<dbReference type="EMBL" id="CP036287">
    <property type="protein sequence ID" value="QDU67961.1"/>
    <property type="molecule type" value="Genomic_DNA"/>
</dbReference>
<feature type="signal peptide" evidence="1">
    <location>
        <begin position="1"/>
        <end position="19"/>
    </location>
</feature>
<dbReference type="Proteomes" id="UP000316921">
    <property type="component" value="Chromosome"/>
</dbReference>
<organism evidence="2 3">
    <name type="scientific">Engelhardtia mirabilis</name>
    <dbReference type="NCBI Taxonomy" id="2528011"/>
    <lineage>
        <taxon>Bacteria</taxon>
        <taxon>Pseudomonadati</taxon>
        <taxon>Planctomycetota</taxon>
        <taxon>Planctomycetia</taxon>
        <taxon>Planctomycetia incertae sedis</taxon>
        <taxon>Engelhardtia</taxon>
    </lineage>
</organism>
<gene>
    <name evidence="2" type="ORF">Pla133_30520</name>
</gene>
<keyword evidence="1" id="KW-0732">Signal</keyword>